<proteinExistence type="predicted"/>
<name>A0A8J1TDV3_OWEFU</name>
<dbReference type="EMBL" id="CAIIXF020000011">
    <property type="protein sequence ID" value="CAH1799208.1"/>
    <property type="molecule type" value="Genomic_DNA"/>
</dbReference>
<evidence type="ECO:0000313" key="1">
    <source>
        <dbReference type="EMBL" id="CAH1799208.1"/>
    </source>
</evidence>
<reference evidence="1" key="1">
    <citation type="submission" date="2022-03" db="EMBL/GenBank/DDBJ databases">
        <authorList>
            <person name="Martin C."/>
        </authorList>
    </citation>
    <scope>NUCLEOTIDE SEQUENCE</scope>
</reference>
<dbReference type="GO" id="GO:0005634">
    <property type="term" value="C:nucleus"/>
    <property type="evidence" value="ECO:0007669"/>
    <property type="project" value="TreeGrafter"/>
</dbReference>
<keyword evidence="2" id="KW-1185">Reference proteome</keyword>
<sequence length="134" mass="15329">MAEEKEFRHPLGTTADEDGPSGTVRVTVIIPGLKKKLIGDKASNATIDTKFEEKSFCILVTMKDESKKDKKEEKYKYDIKQLPDSIVPEKCSFKVKKDQVVLYLRKAKDRSWSRELDDTGLETYIEDKATSHLD</sequence>
<dbReference type="PANTHER" id="PTHR13164:SF3">
    <property type="entry name" value="CALCYCLIN-BINDING PROTEIN"/>
    <property type="match status" value="1"/>
</dbReference>
<accession>A0A8J1TDV3</accession>
<dbReference type="InterPro" id="IPR008978">
    <property type="entry name" value="HSP20-like_chaperone"/>
</dbReference>
<dbReference type="InterPro" id="IPR052289">
    <property type="entry name" value="Calcyclin-binding_UBL-bridge"/>
</dbReference>
<dbReference type="OrthoDB" id="6067941at2759"/>
<dbReference type="AlphaFoldDB" id="A0A8J1TDV3"/>
<dbReference type="Gene3D" id="2.60.40.790">
    <property type="match status" value="1"/>
</dbReference>
<comment type="caution">
    <text evidence="1">The sequence shown here is derived from an EMBL/GenBank/DDBJ whole genome shotgun (WGS) entry which is preliminary data.</text>
</comment>
<gene>
    <name evidence="1" type="ORF">OFUS_LOCUS23251</name>
</gene>
<dbReference type="PANTHER" id="PTHR13164">
    <property type="entry name" value="CALICYLIN BINDING PROTEIN"/>
    <property type="match status" value="1"/>
</dbReference>
<dbReference type="Proteomes" id="UP000749559">
    <property type="component" value="Unassembled WGS sequence"/>
</dbReference>
<dbReference type="PROSITE" id="PS51203">
    <property type="entry name" value="CS"/>
    <property type="match status" value="1"/>
</dbReference>
<organism evidence="1 2">
    <name type="scientific">Owenia fusiformis</name>
    <name type="common">Polychaete worm</name>
    <dbReference type="NCBI Taxonomy" id="6347"/>
    <lineage>
        <taxon>Eukaryota</taxon>
        <taxon>Metazoa</taxon>
        <taxon>Spiralia</taxon>
        <taxon>Lophotrochozoa</taxon>
        <taxon>Annelida</taxon>
        <taxon>Polychaeta</taxon>
        <taxon>Sedentaria</taxon>
        <taxon>Canalipalpata</taxon>
        <taxon>Sabellida</taxon>
        <taxon>Oweniida</taxon>
        <taxon>Oweniidae</taxon>
        <taxon>Owenia</taxon>
    </lineage>
</organism>
<dbReference type="InterPro" id="IPR007052">
    <property type="entry name" value="CS_dom"/>
</dbReference>
<dbReference type="SUPFAM" id="SSF49764">
    <property type="entry name" value="HSP20-like chaperones"/>
    <property type="match status" value="1"/>
</dbReference>
<protein>
    <submittedName>
        <fullName evidence="1">Uncharacterized protein</fullName>
    </submittedName>
</protein>
<evidence type="ECO:0000313" key="2">
    <source>
        <dbReference type="Proteomes" id="UP000749559"/>
    </source>
</evidence>